<comment type="pathway">
    <text evidence="2">Glycolipid biosynthesis; glycosylphosphatidylinositol-anchor biosynthesis.</text>
</comment>
<feature type="domain" description="GPI ethanolamine phosphate transferase 2 C-terminal" evidence="4">
    <location>
        <begin position="398"/>
        <end position="721"/>
    </location>
</feature>
<dbReference type="CDD" id="cd16024">
    <property type="entry name" value="GPI_EPT_2"/>
    <property type="match status" value="1"/>
</dbReference>
<dbReference type="SUPFAM" id="SSF53649">
    <property type="entry name" value="Alkaline phosphatase-like"/>
    <property type="match status" value="1"/>
</dbReference>
<comment type="subcellular location">
    <subcellularLocation>
        <location evidence="2">Endoplasmic reticulum membrane</location>
        <topology evidence="2">Multi-pass membrane protein</topology>
    </subcellularLocation>
</comment>
<feature type="domain" description="Sulfatase N-terminal" evidence="3">
    <location>
        <begin position="127"/>
        <end position="241"/>
    </location>
</feature>
<gene>
    <name evidence="5" type="ORF">C2857_001866</name>
</gene>
<dbReference type="InterPro" id="IPR000917">
    <property type="entry name" value="Sulfatase_N"/>
</dbReference>
<dbReference type="Pfam" id="PF19316">
    <property type="entry name" value="PIGO_PIGG"/>
    <property type="match status" value="1"/>
</dbReference>
<dbReference type="UniPathway" id="UPA00196"/>
<evidence type="ECO:0000259" key="3">
    <source>
        <dbReference type="Pfam" id="PF00884"/>
    </source>
</evidence>
<name>A0A7S9KNB4_EPIFF</name>
<evidence type="ECO:0000313" key="5">
    <source>
        <dbReference type="EMBL" id="QPG95735.1"/>
    </source>
</evidence>
<dbReference type="EMBL" id="CP031386">
    <property type="protein sequence ID" value="QPG95735.1"/>
    <property type="molecule type" value="Genomic_DNA"/>
</dbReference>
<dbReference type="InterPro" id="IPR045687">
    <property type="entry name" value="PIGG/GPI7_C"/>
</dbReference>
<sequence length="722" mass="79395">MVVDALRSDFVFSQESGFAYTQSLIRDGLAMPFTANARSPTVTMPRLKAMTTGSIPSFVDLILNFNEADTSSTLAAQDTWLAQIREAKKGKLLLFGDDTWLKLFPETFDRHDGTTSFFVSDFTEVDNNVTRNIVPELENKDWGLMREMDGIVRSIYEAIDSKDHLKSTLLVLCGDHGMNDAGNHGASSPGETSPALVFMSPKFKGKLPKFYAPVEPKDDFDYYARVEQSDIAPTIAALLGIPVSKNNLGAFIPEFLTLWTSPLDHVQILVRNAKQILGIVMATFGIEKFELSGESDPCSLDTTDINELACEWQRLIKQADDMLDVHTIDQTWLNGMLSWLRNAQGLMSSMASDYDLFKLALGQGLAPGGDMANVDDHWAVRNDDVCQQLCRGGTTFLVLVINPVDSFSGSESVFSGVRYLICLGVIRLIRSWNQTGQKFTGEPDVVKSFISPNPLLLWGLVIITYVVASIQLMSSIHDMPCIAVTSVTSVLASSAFAFKLAFTAEDAPELVTGFAKKLNNTLHGRSLLSRARVVFVLLTMVACFAVYQARKGGARATSSAEIVHHAHTILAMTQSRATNIPLLFLSTILFRCLATSKLTVAEISTTSILLQYASFFASGGSNAISSVDLSSAYNGISGFNVVVVGMLTFISNWAVPIFWVFATNLFLLQQYKQGQRDVLRLHFVLLTFFTTTSVAFVMAACAALRTHLFVWTVFSPKYLYSS</sequence>
<reference evidence="5 6" key="1">
    <citation type="journal article" date="2018" name="PLoS Genet.">
        <title>Repeat elements organise 3D genome structure and mediate transcription in the filamentous fungus Epichloe festucae.</title>
        <authorList>
            <person name="Winter D.J."/>
            <person name="Ganley A.R.D."/>
            <person name="Young C.A."/>
            <person name="Liachko I."/>
            <person name="Schardl C.L."/>
            <person name="Dupont P.Y."/>
            <person name="Berry D."/>
            <person name="Ram A."/>
            <person name="Scott B."/>
            <person name="Cox M.P."/>
        </authorList>
    </citation>
    <scope>NUCLEOTIDE SEQUENCE [LARGE SCALE GENOMIC DNA]</scope>
    <source>
        <strain evidence="5 6">Fl1</strain>
    </source>
</reference>
<dbReference type="AlphaFoldDB" id="A0A7S9KNB4"/>
<evidence type="ECO:0000313" key="6">
    <source>
        <dbReference type="Proteomes" id="UP000594364"/>
    </source>
</evidence>
<dbReference type="Proteomes" id="UP000594364">
    <property type="component" value="Chromosome 2"/>
</dbReference>
<evidence type="ECO:0000256" key="1">
    <source>
        <dbReference type="ARBA" id="ARBA00023180"/>
    </source>
</evidence>
<feature type="transmembrane region" description="Helical" evidence="2">
    <location>
        <begin position="481"/>
        <end position="502"/>
    </location>
</feature>
<keyword evidence="2" id="KW-1133">Transmembrane helix</keyword>
<keyword evidence="6" id="KW-1185">Reference proteome</keyword>
<dbReference type="GO" id="GO:0005789">
    <property type="term" value="C:endoplasmic reticulum membrane"/>
    <property type="evidence" value="ECO:0007669"/>
    <property type="project" value="UniProtKB-SubCell"/>
</dbReference>
<dbReference type="PANTHER" id="PTHR23072:SF0">
    <property type="entry name" value="GPI ETHANOLAMINE PHOSPHATE TRANSFERASE 2"/>
    <property type="match status" value="1"/>
</dbReference>
<dbReference type="Gene3D" id="3.40.720.10">
    <property type="entry name" value="Alkaline Phosphatase, subunit A"/>
    <property type="match status" value="2"/>
</dbReference>
<dbReference type="GO" id="GO:0051267">
    <property type="term" value="F:CP2 mannose-ethanolamine phosphotransferase activity"/>
    <property type="evidence" value="ECO:0007669"/>
    <property type="project" value="TreeGrafter"/>
</dbReference>
<proteinExistence type="inferred from homology"/>
<feature type="transmembrane region" description="Helical" evidence="2">
    <location>
        <begin position="639"/>
        <end position="661"/>
    </location>
</feature>
<dbReference type="InterPro" id="IPR037674">
    <property type="entry name" value="PIG-G_N"/>
</dbReference>
<accession>A0A7S9KNB4</accession>
<comment type="function">
    <text evidence="2">Ethanolamine phosphate transferase involved in glycosylphosphatidylinositol-anchor biosynthesis. Transfers ethanolamine phosphate to the GPI second mannose.</text>
</comment>
<keyword evidence="2" id="KW-0256">Endoplasmic reticulum</keyword>
<evidence type="ECO:0000259" key="4">
    <source>
        <dbReference type="Pfam" id="PF19316"/>
    </source>
</evidence>
<keyword evidence="2" id="KW-0812">Transmembrane</keyword>
<keyword evidence="1" id="KW-0325">Glycoprotein</keyword>
<feature type="transmembrane region" description="Helical" evidence="2">
    <location>
        <begin position="681"/>
        <end position="704"/>
    </location>
</feature>
<dbReference type="InterPro" id="IPR039527">
    <property type="entry name" value="PIGG/GPI7"/>
</dbReference>
<dbReference type="PANTHER" id="PTHR23072">
    <property type="entry name" value="PHOSPHATIDYLINOSITOL GLYCAN-RELATED"/>
    <property type="match status" value="1"/>
</dbReference>
<organism evidence="5 6">
    <name type="scientific">Epichloe festucae (strain Fl1)</name>
    <dbReference type="NCBI Taxonomy" id="877507"/>
    <lineage>
        <taxon>Eukaryota</taxon>
        <taxon>Fungi</taxon>
        <taxon>Dikarya</taxon>
        <taxon>Ascomycota</taxon>
        <taxon>Pezizomycotina</taxon>
        <taxon>Sordariomycetes</taxon>
        <taxon>Hypocreomycetidae</taxon>
        <taxon>Hypocreales</taxon>
        <taxon>Clavicipitaceae</taxon>
        <taxon>Epichloe</taxon>
    </lineage>
</organism>
<dbReference type="Pfam" id="PF00884">
    <property type="entry name" value="Sulfatase"/>
    <property type="match status" value="1"/>
</dbReference>
<dbReference type="GO" id="GO:0006506">
    <property type="term" value="P:GPI anchor biosynthetic process"/>
    <property type="evidence" value="ECO:0007669"/>
    <property type="project" value="UniProtKB-UniPathway"/>
</dbReference>
<evidence type="ECO:0000256" key="2">
    <source>
        <dbReference type="RuleBase" id="RU367106"/>
    </source>
</evidence>
<keyword evidence="2" id="KW-0472">Membrane</keyword>
<protein>
    <recommendedName>
        <fullName evidence="2">GPI ethanolamine phosphate transferase 2</fullName>
    </recommendedName>
</protein>
<keyword evidence="2" id="KW-0337">GPI-anchor biosynthesis</keyword>
<keyword evidence="2" id="KW-0808">Transferase</keyword>
<dbReference type="OrthoDB" id="272139at2759"/>
<feature type="transmembrane region" description="Helical" evidence="2">
    <location>
        <begin position="455"/>
        <end position="474"/>
    </location>
</feature>
<feature type="transmembrane region" description="Helical" evidence="2">
    <location>
        <begin position="527"/>
        <end position="547"/>
    </location>
</feature>
<comment type="caution">
    <text evidence="2">Lacks conserved residue(s) required for the propagation of feature annotation.</text>
</comment>
<comment type="similarity">
    <text evidence="2">Belongs to the PIGG/PIGN/PIGO family. PIGG subfamily.</text>
</comment>
<dbReference type="InterPro" id="IPR017850">
    <property type="entry name" value="Alkaline_phosphatase_core_sf"/>
</dbReference>